<dbReference type="InterPro" id="IPR006084">
    <property type="entry name" value="XPG/Rad2"/>
</dbReference>
<dbReference type="Pfam" id="PF00867">
    <property type="entry name" value="XPG_I"/>
    <property type="match status" value="1"/>
</dbReference>
<dbReference type="EMBL" id="ML770066">
    <property type="protein sequence ID" value="KAE9384877.1"/>
    <property type="molecule type" value="Genomic_DNA"/>
</dbReference>
<dbReference type="PANTHER" id="PTHR11081">
    <property type="entry name" value="FLAP ENDONUCLEASE FAMILY MEMBER"/>
    <property type="match status" value="1"/>
</dbReference>
<dbReference type="PRINTS" id="PR00853">
    <property type="entry name" value="XPGRADSUPER"/>
</dbReference>
<dbReference type="GO" id="GO:0006281">
    <property type="term" value="P:DNA repair"/>
    <property type="evidence" value="ECO:0007669"/>
    <property type="project" value="UniProtKB-ARBA"/>
</dbReference>
<accession>A0A6A4GHM4</accession>
<feature type="domain" description="XPG-I" evidence="1">
    <location>
        <begin position="52"/>
        <end position="125"/>
    </location>
</feature>
<dbReference type="InterPro" id="IPR036279">
    <property type="entry name" value="5-3_exonuclease_C_sf"/>
</dbReference>
<protein>
    <submittedName>
        <fullName evidence="2">PIN domain-like protein</fullName>
    </submittedName>
</protein>
<dbReference type="SUPFAM" id="SSF88723">
    <property type="entry name" value="PIN domain-like"/>
    <property type="match status" value="1"/>
</dbReference>
<dbReference type="AlphaFoldDB" id="A0A6A4GHM4"/>
<gene>
    <name evidence="2" type="ORF">BT96DRAFT_753873</name>
</gene>
<organism evidence="2 3">
    <name type="scientific">Gymnopus androsaceus JB14</name>
    <dbReference type="NCBI Taxonomy" id="1447944"/>
    <lineage>
        <taxon>Eukaryota</taxon>
        <taxon>Fungi</taxon>
        <taxon>Dikarya</taxon>
        <taxon>Basidiomycota</taxon>
        <taxon>Agaricomycotina</taxon>
        <taxon>Agaricomycetes</taxon>
        <taxon>Agaricomycetidae</taxon>
        <taxon>Agaricales</taxon>
        <taxon>Marasmiineae</taxon>
        <taxon>Omphalotaceae</taxon>
        <taxon>Gymnopus</taxon>
    </lineage>
</organism>
<feature type="non-terminal residue" evidence="2">
    <location>
        <position position="1"/>
    </location>
</feature>
<feature type="non-terminal residue" evidence="2">
    <location>
        <position position="280"/>
    </location>
</feature>
<dbReference type="GO" id="GO:0017108">
    <property type="term" value="F:5'-flap endonuclease activity"/>
    <property type="evidence" value="ECO:0007669"/>
    <property type="project" value="TreeGrafter"/>
</dbReference>
<name>A0A6A4GHM4_9AGAR</name>
<proteinExistence type="predicted"/>
<dbReference type="PANTHER" id="PTHR11081:SF75">
    <property type="entry name" value="ENDONUCLEASE, PUTATIVE (AFU_ORTHOLOGUE AFUA_3G13260)-RELATED"/>
    <property type="match status" value="1"/>
</dbReference>
<evidence type="ECO:0000259" key="1">
    <source>
        <dbReference type="SMART" id="SM00484"/>
    </source>
</evidence>
<dbReference type="Proteomes" id="UP000799118">
    <property type="component" value="Unassembled WGS sequence"/>
</dbReference>
<evidence type="ECO:0000313" key="3">
    <source>
        <dbReference type="Proteomes" id="UP000799118"/>
    </source>
</evidence>
<dbReference type="InterPro" id="IPR029060">
    <property type="entry name" value="PIN-like_dom_sf"/>
</dbReference>
<evidence type="ECO:0000313" key="2">
    <source>
        <dbReference type="EMBL" id="KAE9384877.1"/>
    </source>
</evidence>
<sequence length="280" mass="30927">LVQLFTFLSQLSNAPAHCTFVFDGKDRPTVKRGIKVVHRKPLLYQKSQELVKAFGFKIHNAKGDADAELAVMNQLGVVDAILTRDSDIFPLGAQCVLKVVPEACTDAKLAVNVYYADVIEQDLKLNQGGLILYSLLVGNDFDKGIEGFGTVTALAVAQCGLGNTLVTDCKHIDPSQYSGYFRNLKEKISVEVADNTHGLLRTRESASARRLLDSGFPLPSALNWFLNPPTSWSDRDSASTLDINISFPRAHHIPDITQFCIKHIGCSSEQTLKRCHQKLW</sequence>
<dbReference type="SUPFAM" id="SSF47807">
    <property type="entry name" value="5' to 3' exonuclease, C-terminal subdomain"/>
    <property type="match status" value="1"/>
</dbReference>
<keyword evidence="3" id="KW-1185">Reference proteome</keyword>
<dbReference type="InterPro" id="IPR006086">
    <property type="entry name" value="XPG-I_dom"/>
</dbReference>
<dbReference type="Gene3D" id="3.40.50.1010">
    <property type="entry name" value="5'-nuclease"/>
    <property type="match status" value="1"/>
</dbReference>
<dbReference type="OrthoDB" id="3005703at2759"/>
<dbReference type="SMART" id="SM00484">
    <property type="entry name" value="XPGI"/>
    <property type="match status" value="1"/>
</dbReference>
<reference evidence="2" key="1">
    <citation type="journal article" date="2019" name="Environ. Microbiol.">
        <title>Fungal ecological strategies reflected in gene transcription - a case study of two litter decomposers.</title>
        <authorList>
            <person name="Barbi F."/>
            <person name="Kohler A."/>
            <person name="Barry K."/>
            <person name="Baskaran P."/>
            <person name="Daum C."/>
            <person name="Fauchery L."/>
            <person name="Ihrmark K."/>
            <person name="Kuo A."/>
            <person name="LaButti K."/>
            <person name="Lipzen A."/>
            <person name="Morin E."/>
            <person name="Grigoriev I.V."/>
            <person name="Henrissat B."/>
            <person name="Lindahl B."/>
            <person name="Martin F."/>
        </authorList>
    </citation>
    <scope>NUCLEOTIDE SEQUENCE</scope>
    <source>
        <strain evidence="2">JB14</strain>
    </source>
</reference>